<comment type="subcellular location">
    <subcellularLocation>
        <location evidence="1">Membrane</location>
        <topology evidence="1">Single-pass membrane protein</topology>
    </subcellularLocation>
</comment>
<dbReference type="InterPro" id="IPR025287">
    <property type="entry name" value="WAK_GUB"/>
</dbReference>
<feature type="domain" description="Wall-associated receptor kinase galacturonan-binding" evidence="3">
    <location>
        <begin position="11"/>
        <end position="48"/>
    </location>
</feature>
<dbReference type="PANTHER" id="PTHR33491">
    <property type="entry name" value="OSJNBA0016N04.9 PROTEIN"/>
    <property type="match status" value="1"/>
</dbReference>
<dbReference type="Pfam" id="PF13947">
    <property type="entry name" value="GUB_WAK_bind"/>
    <property type="match status" value="1"/>
</dbReference>
<keyword evidence="5" id="KW-1185">Reference proteome</keyword>
<evidence type="ECO:0000313" key="4">
    <source>
        <dbReference type="EnsemblPlants" id="OPUNC04G06000.1"/>
    </source>
</evidence>
<dbReference type="HOGENOM" id="CLU_206889_0_0_1"/>
<accession>A0A0E0KNX8</accession>
<keyword evidence="2" id="KW-0732">Signal</keyword>
<evidence type="ECO:0000256" key="2">
    <source>
        <dbReference type="ARBA" id="ARBA00022729"/>
    </source>
</evidence>
<reference evidence="4" key="1">
    <citation type="submission" date="2015-04" db="UniProtKB">
        <authorList>
            <consortium name="EnsemblPlants"/>
        </authorList>
    </citation>
    <scope>IDENTIFICATION</scope>
</reference>
<dbReference type="GO" id="GO:0030247">
    <property type="term" value="F:polysaccharide binding"/>
    <property type="evidence" value="ECO:0007669"/>
    <property type="project" value="InterPro"/>
</dbReference>
<proteinExistence type="predicted"/>
<dbReference type="AlphaFoldDB" id="A0A0E0KNX8"/>
<evidence type="ECO:0000256" key="1">
    <source>
        <dbReference type="ARBA" id="ARBA00004167"/>
    </source>
</evidence>
<reference evidence="4" key="2">
    <citation type="submission" date="2018-05" db="EMBL/GenBank/DDBJ databases">
        <title>OpunRS2 (Oryza punctata Reference Sequence Version 2).</title>
        <authorList>
            <person name="Zhang J."/>
            <person name="Kudrna D."/>
            <person name="Lee S."/>
            <person name="Talag J."/>
            <person name="Welchert J."/>
            <person name="Wing R.A."/>
        </authorList>
    </citation>
    <scope>NUCLEOTIDE SEQUENCE [LARGE SCALE GENOMIC DNA]</scope>
</reference>
<protein>
    <recommendedName>
        <fullName evidence="3">Wall-associated receptor kinase galacturonan-binding domain-containing protein</fullName>
    </recommendedName>
</protein>
<dbReference type="GO" id="GO:0016020">
    <property type="term" value="C:membrane"/>
    <property type="evidence" value="ECO:0007669"/>
    <property type="project" value="UniProtKB-SubCell"/>
</dbReference>
<evidence type="ECO:0000259" key="3">
    <source>
        <dbReference type="Pfam" id="PF13947"/>
    </source>
</evidence>
<dbReference type="Proteomes" id="UP000026962">
    <property type="component" value="Chromosome 4"/>
</dbReference>
<dbReference type="EnsemblPlants" id="OPUNC04G06000.1">
    <property type="protein sequence ID" value="OPUNC04G06000.1"/>
    <property type="gene ID" value="OPUNC04G06000"/>
</dbReference>
<name>A0A0E0KNX8_ORYPU</name>
<sequence>MASQGGFGAGCPKRCGEATFDYPFGIGAGCARGTDFQLICNDAVQPPKLFLNDGFTEFYGWNDINSEYGLYGTY</sequence>
<evidence type="ECO:0000313" key="5">
    <source>
        <dbReference type="Proteomes" id="UP000026962"/>
    </source>
</evidence>
<organism evidence="4">
    <name type="scientific">Oryza punctata</name>
    <name type="common">Red rice</name>
    <dbReference type="NCBI Taxonomy" id="4537"/>
    <lineage>
        <taxon>Eukaryota</taxon>
        <taxon>Viridiplantae</taxon>
        <taxon>Streptophyta</taxon>
        <taxon>Embryophyta</taxon>
        <taxon>Tracheophyta</taxon>
        <taxon>Spermatophyta</taxon>
        <taxon>Magnoliopsida</taxon>
        <taxon>Liliopsida</taxon>
        <taxon>Poales</taxon>
        <taxon>Poaceae</taxon>
        <taxon>BOP clade</taxon>
        <taxon>Oryzoideae</taxon>
        <taxon>Oryzeae</taxon>
        <taxon>Oryzinae</taxon>
        <taxon>Oryza</taxon>
    </lineage>
</organism>
<dbReference type="Gramene" id="OPUNC04G06000.1">
    <property type="protein sequence ID" value="OPUNC04G06000.1"/>
    <property type="gene ID" value="OPUNC04G06000"/>
</dbReference>